<comment type="function">
    <text evidence="9">Catalyzes 2 different reactions between oxygene and the acireductone 1,2-dihydroxy-3-keto-5-methylthiopentene (DHK-MTPene) depending upon the metal bound in the active site. Fe-containing acireductone dioxygenase (Fe-ARD) produces formate and 2-keto-4-methylthiobutyrate (KMTB), the alpha-ketoacid precursor of methionine in the methionine recycle pathway. Ni-containing acireductone dioxygenase (Ni-ARD) produces methylthiopropionate, carbon monoxide and formate, and does not lie on the methionine recycle pathway.</text>
</comment>
<feature type="binding site" evidence="9">
    <location>
        <position position="104"/>
    </location>
    <ligand>
        <name>Fe(2+)</name>
        <dbReference type="ChEBI" id="CHEBI:29033"/>
    </ligand>
</feature>
<keyword evidence="11" id="KW-1185">Reference proteome</keyword>
<feature type="binding site" evidence="9">
    <location>
        <position position="100"/>
    </location>
    <ligand>
        <name>Fe(2+)</name>
        <dbReference type="ChEBI" id="CHEBI:29033"/>
    </ligand>
</feature>
<evidence type="ECO:0000313" key="11">
    <source>
        <dbReference type="Proteomes" id="UP000315995"/>
    </source>
</evidence>
<evidence type="ECO:0000256" key="2">
    <source>
        <dbReference type="ARBA" id="ARBA00022596"/>
    </source>
</evidence>
<gene>
    <name evidence="9" type="primary">mtnD</name>
    <name evidence="10" type="ORF">FIV42_14530</name>
</gene>
<protein>
    <recommendedName>
        <fullName evidence="9">Acireductone dioxygenase</fullName>
    </recommendedName>
    <alternativeName>
        <fullName evidence="9">1,2-dihydroxy-3-keto-5-methylthiopentene dioxygenase</fullName>
        <shortName evidence="9">DHK-MTPene dioxygenase</shortName>
    </alternativeName>
    <alternativeName>
        <fullName evidence="9">Acireductone dioxygenase (Fe(2+)-requiring)</fullName>
        <shortName evidence="9">ARD'</shortName>
        <shortName evidence="9">Fe-ARD</shortName>
        <ecNumber evidence="9">1.13.11.54</ecNumber>
    </alternativeName>
    <alternativeName>
        <fullName evidence="9">Acireductone dioxygenase (Ni(2+)-requiring)</fullName>
        <shortName evidence="9">ARD</shortName>
        <shortName evidence="9">Ni-ARD</shortName>
        <ecNumber evidence="9">1.13.11.53</ecNumber>
    </alternativeName>
</protein>
<dbReference type="OrthoDB" id="9795636at2"/>
<dbReference type="Pfam" id="PF03079">
    <property type="entry name" value="ARD"/>
    <property type="match status" value="1"/>
</dbReference>
<dbReference type="CDD" id="cd02232">
    <property type="entry name" value="cupin_ARD"/>
    <property type="match status" value="1"/>
</dbReference>
<organism evidence="10 11">
    <name type="scientific">Persicimonas caeni</name>
    <dbReference type="NCBI Taxonomy" id="2292766"/>
    <lineage>
        <taxon>Bacteria</taxon>
        <taxon>Deltaproteobacteria</taxon>
        <taxon>Bradymonadales</taxon>
        <taxon>Bradymonadaceae</taxon>
        <taxon>Persicimonas</taxon>
    </lineage>
</organism>
<feature type="binding site" evidence="9">
    <location>
        <position position="143"/>
    </location>
    <ligand>
        <name>Ni(2+)</name>
        <dbReference type="ChEBI" id="CHEBI:49786"/>
    </ligand>
</feature>
<evidence type="ECO:0000256" key="9">
    <source>
        <dbReference type="HAMAP-Rule" id="MF_01682"/>
    </source>
</evidence>
<feature type="binding site" evidence="9">
    <location>
        <position position="98"/>
    </location>
    <ligand>
        <name>Fe(2+)</name>
        <dbReference type="ChEBI" id="CHEBI:29033"/>
    </ligand>
</feature>
<feature type="binding site" evidence="9">
    <location>
        <position position="98"/>
    </location>
    <ligand>
        <name>Ni(2+)</name>
        <dbReference type="ChEBI" id="CHEBI:49786"/>
    </ligand>
</feature>
<dbReference type="InterPro" id="IPR011051">
    <property type="entry name" value="RmlC_Cupin_sf"/>
</dbReference>
<dbReference type="EMBL" id="CP041186">
    <property type="protein sequence ID" value="QDG51911.1"/>
    <property type="molecule type" value="Genomic_DNA"/>
</dbReference>
<keyword evidence="2 9" id="KW-0533">Nickel</keyword>
<dbReference type="GO" id="GO:0016151">
    <property type="term" value="F:nickel cation binding"/>
    <property type="evidence" value="ECO:0007669"/>
    <property type="project" value="UniProtKB-UniRule"/>
</dbReference>
<comment type="catalytic activity">
    <reaction evidence="1 9">
        <text>1,2-dihydroxy-5-(methylsulfanyl)pent-1-en-3-one + O2 = 4-methylsulfanyl-2-oxobutanoate + formate + 2 H(+)</text>
        <dbReference type="Rhea" id="RHEA:24504"/>
        <dbReference type="ChEBI" id="CHEBI:15378"/>
        <dbReference type="ChEBI" id="CHEBI:15379"/>
        <dbReference type="ChEBI" id="CHEBI:15740"/>
        <dbReference type="ChEBI" id="CHEBI:16723"/>
        <dbReference type="ChEBI" id="CHEBI:49252"/>
        <dbReference type="EC" id="1.13.11.54"/>
    </reaction>
</comment>
<dbReference type="SUPFAM" id="SSF51182">
    <property type="entry name" value="RmlC-like cupins"/>
    <property type="match status" value="1"/>
</dbReference>
<feature type="binding site" evidence="9">
    <location>
        <position position="104"/>
    </location>
    <ligand>
        <name>Ni(2+)</name>
        <dbReference type="ChEBI" id="CHEBI:49786"/>
    </ligand>
</feature>
<evidence type="ECO:0000256" key="4">
    <source>
        <dbReference type="ARBA" id="ARBA00022723"/>
    </source>
</evidence>
<reference evidence="10 11" key="1">
    <citation type="submission" date="2019-06" db="EMBL/GenBank/DDBJ databases">
        <title>Persicimonas caeni gen. nov., sp. nov., a predatory bacterium isolated from solar saltern.</title>
        <authorList>
            <person name="Wang S."/>
        </authorList>
    </citation>
    <scope>NUCLEOTIDE SEQUENCE [LARGE SCALE GENOMIC DNA]</scope>
    <source>
        <strain evidence="10 11">YN101</strain>
    </source>
</reference>
<evidence type="ECO:0000256" key="8">
    <source>
        <dbReference type="ARBA" id="ARBA00023167"/>
    </source>
</evidence>
<keyword evidence="7 9" id="KW-0408">Iron</keyword>
<dbReference type="GO" id="GO:0010309">
    <property type="term" value="F:acireductone dioxygenase [iron(II)-requiring] activity"/>
    <property type="evidence" value="ECO:0007669"/>
    <property type="project" value="UniProtKB-UniRule"/>
</dbReference>
<dbReference type="RefSeq" id="WP_141198389.1">
    <property type="nucleotide sequence ID" value="NZ_CP041186.1"/>
</dbReference>
<dbReference type="EC" id="1.13.11.54" evidence="9"/>
<feature type="site" description="Important to generate the dianion" evidence="9">
    <location>
        <position position="106"/>
    </location>
</feature>
<dbReference type="InterPro" id="IPR023956">
    <property type="entry name" value="ARD_bac"/>
</dbReference>
<keyword evidence="3 9" id="KW-0028">Amino-acid biosynthesis</keyword>
<keyword evidence="5 9" id="KW-0223">Dioxygenase</keyword>
<evidence type="ECO:0000256" key="3">
    <source>
        <dbReference type="ARBA" id="ARBA00022605"/>
    </source>
</evidence>
<dbReference type="GO" id="GO:0019284">
    <property type="term" value="P:L-methionine salvage from S-adenosylmethionine"/>
    <property type="evidence" value="ECO:0007669"/>
    <property type="project" value="InterPro"/>
</dbReference>
<comment type="cofactor">
    <cofactor evidence="9">
        <name>Ni(2+)</name>
        <dbReference type="ChEBI" id="CHEBI:49786"/>
    </cofactor>
    <text evidence="9">Binds 1 nickel ion per monomer.</text>
</comment>
<evidence type="ECO:0000313" key="10">
    <source>
        <dbReference type="EMBL" id="QDG51911.1"/>
    </source>
</evidence>
<evidence type="ECO:0000256" key="7">
    <source>
        <dbReference type="ARBA" id="ARBA00023004"/>
    </source>
</evidence>
<feature type="binding site" evidence="9">
    <location>
        <position position="143"/>
    </location>
    <ligand>
        <name>Fe(2+)</name>
        <dbReference type="ChEBI" id="CHEBI:29033"/>
    </ligand>
</feature>
<dbReference type="Gene3D" id="2.60.120.10">
    <property type="entry name" value="Jelly Rolls"/>
    <property type="match status" value="1"/>
</dbReference>
<sequence>MAELRVRGTDTVLTEPGAIKDFVGAYGLDYEVWNIDKLHSEEAKAVEADTEQERILEVFSDEIEALKERGGYETADVIALSPDTPNLDDILAKFDKEHEHTEDEVRFVVDGRGVFVIHAPDDKVFDVEVHPGDLLVVPEGTWHWFELCEDKQIKCIRVFTSKDGWVAHYREEAAE</sequence>
<dbReference type="PANTHER" id="PTHR23418:SF0">
    <property type="entry name" value="ACIREDUCTONE DIOXYGENASE"/>
    <property type="match status" value="1"/>
</dbReference>
<dbReference type="AlphaFoldDB" id="A0A4Y6PUA8"/>
<dbReference type="UniPathway" id="UPA00904">
    <property type="reaction ID" value="UER00878"/>
</dbReference>
<proteinExistence type="inferred from homology"/>
<comment type="subunit">
    <text evidence="9">Monomer.</text>
</comment>
<keyword evidence="6 9" id="KW-0560">Oxidoreductase</keyword>
<feature type="site" description="May play a role in metal incorporation in vivo" evidence="9">
    <location>
        <position position="97"/>
    </location>
</feature>
<dbReference type="EC" id="1.13.11.53" evidence="9"/>
<dbReference type="GO" id="GO:0010308">
    <property type="term" value="F:acireductone dioxygenase (Ni2+-requiring) activity"/>
    <property type="evidence" value="ECO:0007669"/>
    <property type="project" value="UniProtKB-UniRule"/>
</dbReference>
<comment type="similarity">
    <text evidence="9">Belongs to the acireductone dioxygenase (ARD) family.</text>
</comment>
<name>A0A4Y6PUA8_PERCE</name>
<evidence type="ECO:0000256" key="6">
    <source>
        <dbReference type="ARBA" id="ARBA00023002"/>
    </source>
</evidence>
<dbReference type="HAMAP" id="MF_01682">
    <property type="entry name" value="Salvage_MtnD"/>
    <property type="match status" value="1"/>
</dbReference>
<dbReference type="InterPro" id="IPR014710">
    <property type="entry name" value="RmlC-like_jellyroll"/>
</dbReference>
<accession>A0A4Y6PUA8</accession>
<evidence type="ECO:0000256" key="5">
    <source>
        <dbReference type="ARBA" id="ARBA00022964"/>
    </source>
</evidence>
<keyword evidence="4 9" id="KW-0479">Metal-binding</keyword>
<comment type="catalytic activity">
    <reaction evidence="9">
        <text>1,2-dihydroxy-5-(methylsulfanyl)pent-1-en-3-one + O2 = 3-(methylsulfanyl)propanoate + CO + formate + 2 H(+)</text>
        <dbReference type="Rhea" id="RHEA:14161"/>
        <dbReference type="ChEBI" id="CHEBI:15378"/>
        <dbReference type="ChEBI" id="CHEBI:15379"/>
        <dbReference type="ChEBI" id="CHEBI:15740"/>
        <dbReference type="ChEBI" id="CHEBI:17245"/>
        <dbReference type="ChEBI" id="CHEBI:49016"/>
        <dbReference type="ChEBI" id="CHEBI:49252"/>
        <dbReference type="EC" id="1.13.11.53"/>
    </reaction>
</comment>
<feature type="site" description="May play a role in transmitting local conformational changes" evidence="9">
    <location>
        <position position="103"/>
    </location>
</feature>
<dbReference type="InterPro" id="IPR004313">
    <property type="entry name" value="ARD"/>
</dbReference>
<feature type="binding site" evidence="9">
    <location>
        <position position="100"/>
    </location>
    <ligand>
        <name>Ni(2+)</name>
        <dbReference type="ChEBI" id="CHEBI:49786"/>
    </ligand>
</feature>
<accession>A0A5B8Y5B4</accession>
<dbReference type="GO" id="GO:0005506">
    <property type="term" value="F:iron ion binding"/>
    <property type="evidence" value="ECO:0007669"/>
    <property type="project" value="UniProtKB-UniRule"/>
</dbReference>
<dbReference type="GO" id="GO:0019509">
    <property type="term" value="P:L-methionine salvage from methylthioadenosine"/>
    <property type="evidence" value="ECO:0007669"/>
    <property type="project" value="UniProtKB-UniRule"/>
</dbReference>
<keyword evidence="8 9" id="KW-0486">Methionine biosynthesis</keyword>
<dbReference type="PANTHER" id="PTHR23418">
    <property type="entry name" value="ACIREDUCTONE DIOXYGENASE"/>
    <property type="match status" value="1"/>
</dbReference>
<comment type="cofactor">
    <cofactor evidence="9">
        <name>Fe(2+)</name>
        <dbReference type="ChEBI" id="CHEBI:29033"/>
    </cofactor>
    <text evidence="9">Binds 1 Fe(2+) cation per monomer.</text>
</comment>
<evidence type="ECO:0000256" key="1">
    <source>
        <dbReference type="ARBA" id="ARBA00000428"/>
    </source>
</evidence>
<comment type="pathway">
    <text evidence="9">Amino-acid biosynthesis; L-methionine biosynthesis via salvage pathway; L-methionine from S-methyl-5-thio-alpha-D-ribose 1-phosphate: step 5/6.</text>
</comment>
<dbReference type="Proteomes" id="UP000315995">
    <property type="component" value="Chromosome"/>
</dbReference>